<evidence type="ECO:0000259" key="1">
    <source>
        <dbReference type="Pfam" id="PF25794"/>
    </source>
</evidence>
<accession>A0A9D4J8U9</accession>
<dbReference type="PANTHER" id="PTHR15600">
    <property type="entry name" value="SACSIN"/>
    <property type="match status" value="1"/>
</dbReference>
<name>A0A9D4J8U9_DREPO</name>
<reference evidence="2" key="2">
    <citation type="submission" date="2020-11" db="EMBL/GenBank/DDBJ databases">
        <authorList>
            <person name="McCartney M.A."/>
            <person name="Auch B."/>
            <person name="Kono T."/>
            <person name="Mallez S."/>
            <person name="Becker A."/>
            <person name="Gohl D.M."/>
            <person name="Silverstein K.A.T."/>
            <person name="Koren S."/>
            <person name="Bechman K.B."/>
            <person name="Herman A."/>
            <person name="Abrahante J.E."/>
            <person name="Garbe J."/>
        </authorList>
    </citation>
    <scope>NUCLEOTIDE SEQUENCE</scope>
    <source>
        <strain evidence="2">Duluth1</strain>
        <tissue evidence="2">Whole animal</tissue>
    </source>
</reference>
<dbReference type="NCBIfam" id="NF047352">
    <property type="entry name" value="P_loop_sacsin"/>
    <property type="match status" value="1"/>
</dbReference>
<evidence type="ECO:0000313" key="3">
    <source>
        <dbReference type="Proteomes" id="UP000828390"/>
    </source>
</evidence>
<dbReference type="Proteomes" id="UP000828390">
    <property type="component" value="Unassembled WGS sequence"/>
</dbReference>
<protein>
    <recommendedName>
        <fullName evidence="1">Sacsin/Nov domain-containing protein</fullName>
    </recommendedName>
</protein>
<dbReference type="Gene3D" id="3.30.565.10">
    <property type="entry name" value="Histidine kinase-like ATPase, C-terminal domain"/>
    <property type="match status" value="1"/>
</dbReference>
<organism evidence="2 3">
    <name type="scientific">Dreissena polymorpha</name>
    <name type="common">Zebra mussel</name>
    <name type="synonym">Mytilus polymorpha</name>
    <dbReference type="NCBI Taxonomy" id="45954"/>
    <lineage>
        <taxon>Eukaryota</taxon>
        <taxon>Metazoa</taxon>
        <taxon>Spiralia</taxon>
        <taxon>Lophotrochozoa</taxon>
        <taxon>Mollusca</taxon>
        <taxon>Bivalvia</taxon>
        <taxon>Autobranchia</taxon>
        <taxon>Heteroconchia</taxon>
        <taxon>Euheterodonta</taxon>
        <taxon>Imparidentia</taxon>
        <taxon>Neoheterodontei</taxon>
        <taxon>Myida</taxon>
        <taxon>Dreissenoidea</taxon>
        <taxon>Dreissenidae</taxon>
        <taxon>Dreissena</taxon>
    </lineage>
</organism>
<dbReference type="AlphaFoldDB" id="A0A9D4J8U9"/>
<dbReference type="GO" id="GO:0030544">
    <property type="term" value="F:Hsp70 protein binding"/>
    <property type="evidence" value="ECO:0007669"/>
    <property type="project" value="TreeGrafter"/>
</dbReference>
<gene>
    <name evidence="2" type="ORF">DPMN_153357</name>
</gene>
<dbReference type="InterPro" id="IPR036890">
    <property type="entry name" value="HATPase_C_sf"/>
</dbReference>
<feature type="domain" description="Sacsin/Nov" evidence="1">
    <location>
        <begin position="21"/>
        <end position="255"/>
    </location>
</feature>
<dbReference type="EMBL" id="JAIWYP010000007">
    <property type="protein sequence ID" value="KAH3799743.1"/>
    <property type="molecule type" value="Genomic_DNA"/>
</dbReference>
<dbReference type="InterPro" id="IPR058210">
    <property type="entry name" value="SACS/Nov_dom"/>
</dbReference>
<reference evidence="2" key="1">
    <citation type="journal article" date="2019" name="bioRxiv">
        <title>The Genome of the Zebra Mussel, Dreissena polymorpha: A Resource for Invasive Species Research.</title>
        <authorList>
            <person name="McCartney M.A."/>
            <person name="Auch B."/>
            <person name="Kono T."/>
            <person name="Mallez S."/>
            <person name="Zhang Y."/>
            <person name="Obille A."/>
            <person name="Becker A."/>
            <person name="Abrahante J.E."/>
            <person name="Garbe J."/>
            <person name="Badalamenti J.P."/>
            <person name="Herman A."/>
            <person name="Mangelson H."/>
            <person name="Liachko I."/>
            <person name="Sullivan S."/>
            <person name="Sone E.D."/>
            <person name="Koren S."/>
            <person name="Silverstein K.A.T."/>
            <person name="Beckman K.B."/>
            <person name="Gohl D.M."/>
        </authorList>
    </citation>
    <scope>NUCLEOTIDE SEQUENCE</scope>
    <source>
        <strain evidence="2">Duluth1</strain>
        <tissue evidence="2">Whole animal</tissue>
    </source>
</reference>
<evidence type="ECO:0000313" key="2">
    <source>
        <dbReference type="EMBL" id="KAH3799743.1"/>
    </source>
</evidence>
<sequence length="676" mass="76631">MASSSGGPRKRRPDFSCMEQPPLIKQLRGILSEYPDGGQILKELMQNADDAGASELKIMLESRRINRNLTDESPEYTKFFQAPALCIFNDAEFTEEDWRGIRMIYSSVKEEDSLKVGRFGLGFKSVFHMTDYPCVISGDTMLLIDPHRPAHEVNAKLKINEIHEIEGMETSDLLRAIGGKYGFDKSVVDKGYFRGTMFWFPLREKASQISEDVYDVGKVEKLFGSLSAESSSILIFLKSLVRLQLLKMSQSGNEEHVLRVHIQNEKEIQTSRQSFFSCVKSASSKQAVSCVFTMTIKEETATVTSKLTKWLVVNYCIVHNATNDFKRLIQSPKLGLSPCVGVAAKIEPFSAVDGHIFCFLPLPKEGSKLTGLPFHVNGFFALSQNRHHLKWETDDQDHQYVSDEILWNKKLLTEALPLAFQKALDTSISNADTYGNKASLVDGVYLWIPNLETVLDKWNLFFMTALQLFEDKNIVFCEHFNSWKRVSDAVFTTFSNLPHKFEFVKAPVRKAIGSCGQFPVVVPEHVFLTLNLLFGRQIIDISPLNFADILRNNATYKNMTDKDKQALVAYLTSERNIHTLEGLDLLLLASGEWGTFKHNGSTKYICSEIEVNMFQGSERIFIMPYARLDQCTKEAMHLICEQSKCIIVDDASAVHGTLCVYMKRVLHHVMDGFIIY</sequence>
<dbReference type="InterPro" id="IPR052972">
    <property type="entry name" value="Sacsin_chaperone_reg"/>
</dbReference>
<comment type="caution">
    <text evidence="2">The sequence shown here is derived from an EMBL/GenBank/DDBJ whole genome shotgun (WGS) entry which is preliminary data.</text>
</comment>
<dbReference type="SUPFAM" id="SSF55874">
    <property type="entry name" value="ATPase domain of HSP90 chaperone/DNA topoisomerase II/histidine kinase"/>
    <property type="match status" value="1"/>
</dbReference>
<dbReference type="Pfam" id="PF25794">
    <property type="entry name" value="SACS"/>
    <property type="match status" value="1"/>
</dbReference>
<proteinExistence type="predicted"/>
<dbReference type="PANTHER" id="PTHR15600:SF42">
    <property type="entry name" value="SACSIN"/>
    <property type="match status" value="1"/>
</dbReference>
<keyword evidence="3" id="KW-1185">Reference proteome</keyword>